<dbReference type="InterPro" id="IPR006015">
    <property type="entry name" value="Universal_stress_UspA"/>
</dbReference>
<evidence type="ECO:0000259" key="2">
    <source>
        <dbReference type="Pfam" id="PF00582"/>
    </source>
</evidence>
<feature type="domain" description="UspA" evidence="2">
    <location>
        <begin position="1"/>
        <end position="156"/>
    </location>
</feature>
<sequence length="171" mass="19153">MFNKILVALDNGAGWESVYEQGLDLAKASGSKIMLLHVLSPIDDPYINPVLMQPETIYPSLQTEAMNKYMQAWHELKQERLQWLRSLTQASINLGVETECTQQIGDAGRLICEFARNWPANLIVVGRRGRTGIRELFLGSVSNYVLHHASCSVLTVQGTNHSDQERIASDI</sequence>
<proteinExistence type="inferred from homology"/>
<dbReference type="Gene3D" id="3.40.50.620">
    <property type="entry name" value="HUPs"/>
    <property type="match status" value="1"/>
</dbReference>
<dbReference type="KEGG" id="rsin:B6N60_01566"/>
<dbReference type="PANTHER" id="PTHR46268:SF8">
    <property type="entry name" value="UNIVERSAL STRESS PROTEIN SLL1388"/>
    <property type="match status" value="1"/>
</dbReference>
<organism evidence="3 4">
    <name type="scientific">Richelia sinica FACHB-800</name>
    <dbReference type="NCBI Taxonomy" id="1357546"/>
    <lineage>
        <taxon>Bacteria</taxon>
        <taxon>Bacillati</taxon>
        <taxon>Cyanobacteriota</taxon>
        <taxon>Cyanophyceae</taxon>
        <taxon>Nostocales</taxon>
        <taxon>Nostocaceae</taxon>
        <taxon>Richelia</taxon>
    </lineage>
</organism>
<keyword evidence="4" id="KW-1185">Reference proteome</keyword>
<dbReference type="PANTHER" id="PTHR46268">
    <property type="entry name" value="STRESS RESPONSE PROTEIN NHAX"/>
    <property type="match status" value="1"/>
</dbReference>
<dbReference type="InterPro" id="IPR014729">
    <property type="entry name" value="Rossmann-like_a/b/a_fold"/>
</dbReference>
<evidence type="ECO:0000256" key="1">
    <source>
        <dbReference type="ARBA" id="ARBA00008791"/>
    </source>
</evidence>
<dbReference type="PRINTS" id="PR01438">
    <property type="entry name" value="UNVRSLSTRESS"/>
</dbReference>
<dbReference type="CDD" id="cd00293">
    <property type="entry name" value="USP-like"/>
    <property type="match status" value="1"/>
</dbReference>
<dbReference type="AlphaFoldDB" id="A0A975T678"/>
<evidence type="ECO:0000313" key="3">
    <source>
        <dbReference type="EMBL" id="QXE22879.1"/>
    </source>
</evidence>
<protein>
    <submittedName>
        <fullName evidence="3">UspA domain protein</fullName>
    </submittedName>
</protein>
<evidence type="ECO:0000313" key="4">
    <source>
        <dbReference type="Proteomes" id="UP000683511"/>
    </source>
</evidence>
<comment type="similarity">
    <text evidence="1">Belongs to the universal stress protein A family.</text>
</comment>
<dbReference type="RefSeq" id="WP_190601605.1">
    <property type="nucleotide sequence ID" value="NZ_CP021056.1"/>
</dbReference>
<reference evidence="3" key="1">
    <citation type="submission" date="2017-04" db="EMBL/GenBank/DDBJ databases">
        <title>Genome deletions in a multicellular cyanobacterial endosymbiont for morphological adaptation in marine diatoms.</title>
        <authorList>
            <person name="Wang Y."/>
            <person name="Gao H."/>
            <person name="Li R."/>
            <person name="Xu X."/>
        </authorList>
    </citation>
    <scope>NUCLEOTIDE SEQUENCE</scope>
    <source>
        <strain evidence="3">FACHB 800</strain>
    </source>
</reference>
<dbReference type="EMBL" id="CP021056">
    <property type="protein sequence ID" value="QXE22879.1"/>
    <property type="molecule type" value="Genomic_DNA"/>
</dbReference>
<dbReference type="SUPFAM" id="SSF52402">
    <property type="entry name" value="Adenine nucleotide alpha hydrolases-like"/>
    <property type="match status" value="1"/>
</dbReference>
<gene>
    <name evidence="3" type="ORF">B6N60_01566</name>
</gene>
<name>A0A975T678_9NOST</name>
<dbReference type="InterPro" id="IPR006016">
    <property type="entry name" value="UspA"/>
</dbReference>
<dbReference type="Proteomes" id="UP000683511">
    <property type="component" value="Chromosome"/>
</dbReference>
<dbReference type="Pfam" id="PF00582">
    <property type="entry name" value="Usp"/>
    <property type="match status" value="1"/>
</dbReference>
<accession>A0A975T678</accession>